<keyword evidence="3" id="KW-0347">Helicase</keyword>
<evidence type="ECO:0000256" key="1">
    <source>
        <dbReference type="SAM" id="MobiDB-lite"/>
    </source>
</evidence>
<dbReference type="PROSITE" id="PS51192">
    <property type="entry name" value="HELICASE_ATP_BIND_1"/>
    <property type="match status" value="1"/>
</dbReference>
<dbReference type="GO" id="GO:0004386">
    <property type="term" value="F:helicase activity"/>
    <property type="evidence" value="ECO:0007669"/>
    <property type="project" value="UniProtKB-KW"/>
</dbReference>
<feature type="region of interest" description="Disordered" evidence="1">
    <location>
        <begin position="466"/>
        <end position="489"/>
    </location>
</feature>
<accession>A0ABN3VZG8</accession>
<dbReference type="InterPro" id="IPR007409">
    <property type="entry name" value="Restrct_endonuc_type1_HsdR_N"/>
</dbReference>
<evidence type="ECO:0000313" key="4">
    <source>
        <dbReference type="Proteomes" id="UP001500831"/>
    </source>
</evidence>
<comment type="caution">
    <text evidence="3">The sequence shown here is derived from an EMBL/GenBank/DDBJ whole genome shotgun (WGS) entry which is preliminary data.</text>
</comment>
<dbReference type="InterPro" id="IPR014001">
    <property type="entry name" value="Helicase_ATP-bd"/>
</dbReference>
<organism evidence="3 4">
    <name type="scientific">Streptosporangium fragile</name>
    <dbReference type="NCBI Taxonomy" id="46186"/>
    <lineage>
        <taxon>Bacteria</taxon>
        <taxon>Bacillati</taxon>
        <taxon>Actinomycetota</taxon>
        <taxon>Actinomycetes</taxon>
        <taxon>Streptosporangiales</taxon>
        <taxon>Streptosporangiaceae</taxon>
        <taxon>Streptosporangium</taxon>
    </lineage>
</organism>
<reference evidence="3 4" key="1">
    <citation type="journal article" date="2019" name="Int. J. Syst. Evol. Microbiol.">
        <title>The Global Catalogue of Microorganisms (GCM) 10K type strain sequencing project: providing services to taxonomists for standard genome sequencing and annotation.</title>
        <authorList>
            <consortium name="The Broad Institute Genomics Platform"/>
            <consortium name="The Broad Institute Genome Sequencing Center for Infectious Disease"/>
            <person name="Wu L."/>
            <person name="Ma J."/>
        </authorList>
    </citation>
    <scope>NUCLEOTIDE SEQUENCE [LARGE SCALE GENOMIC DNA]</scope>
    <source>
        <strain evidence="3 4">JCM 6242</strain>
    </source>
</reference>
<feature type="region of interest" description="Disordered" evidence="1">
    <location>
        <begin position="1056"/>
        <end position="1077"/>
    </location>
</feature>
<dbReference type="SMART" id="SM00487">
    <property type="entry name" value="DEXDc"/>
    <property type="match status" value="1"/>
</dbReference>
<dbReference type="InterPro" id="IPR040980">
    <property type="entry name" value="SWI2_SNF2"/>
</dbReference>
<feature type="domain" description="Helicase ATP-binding" evidence="2">
    <location>
        <begin position="319"/>
        <end position="524"/>
    </location>
</feature>
<keyword evidence="4" id="KW-1185">Reference proteome</keyword>
<dbReference type="InterPro" id="IPR027417">
    <property type="entry name" value="P-loop_NTPase"/>
</dbReference>
<keyword evidence="3" id="KW-0067">ATP-binding</keyword>
<keyword evidence="3" id="KW-0547">Nucleotide-binding</keyword>
<protein>
    <submittedName>
        <fullName evidence="3">DEAD/DEAH box helicase family protein</fullName>
    </submittedName>
</protein>
<dbReference type="Gene3D" id="3.90.1570.50">
    <property type="match status" value="1"/>
</dbReference>
<dbReference type="PANTHER" id="PTHR42927">
    <property type="entry name" value="HELICASE SUPERFAMILY 1 AND 2 DOMAIN-CONTAINING PROTEIN"/>
    <property type="match status" value="1"/>
</dbReference>
<evidence type="ECO:0000313" key="3">
    <source>
        <dbReference type="EMBL" id="GAA2870696.1"/>
    </source>
</evidence>
<dbReference type="PANTHER" id="PTHR42927:SF1">
    <property type="entry name" value="HELICASE SUPERFAMILY 1 AND 2 DOMAIN-CONTAINING PROTEIN"/>
    <property type="match status" value="1"/>
</dbReference>
<name>A0ABN3VZG8_9ACTN</name>
<keyword evidence="3" id="KW-0378">Hydrolase</keyword>
<dbReference type="EMBL" id="BAAAVI010000019">
    <property type="protein sequence ID" value="GAA2870696.1"/>
    <property type="molecule type" value="Genomic_DNA"/>
</dbReference>
<dbReference type="SUPFAM" id="SSF52540">
    <property type="entry name" value="P-loop containing nucleoside triphosphate hydrolases"/>
    <property type="match status" value="1"/>
</dbReference>
<dbReference type="Pfam" id="PF04313">
    <property type="entry name" value="HSDR_N"/>
    <property type="match status" value="1"/>
</dbReference>
<dbReference type="Proteomes" id="UP001500831">
    <property type="component" value="Unassembled WGS sequence"/>
</dbReference>
<gene>
    <name evidence="3" type="ORF">GCM10010517_30960</name>
</gene>
<dbReference type="Gene3D" id="3.40.50.300">
    <property type="entry name" value="P-loop containing nucleotide triphosphate hydrolases"/>
    <property type="match status" value="2"/>
</dbReference>
<dbReference type="InterPro" id="IPR055180">
    <property type="entry name" value="HsdR_RecA-like_helicase_dom_2"/>
</dbReference>
<sequence>MSGAHTEKPFEDVIEKALLDSGWKKGYSSHYNREFGLDTGEMFAFIGATQMEAWDELLRRRGAREPYDPEKNPQPVVTETAMREFAKLVAREIDNRGALDVLRRGVKDQGIKIRLAYFRPSHTLAADALKEYEANRLTVVRQLRYSSADPLKALDLALFLNGVPVATAELKNQGSGSNVHHAMRQYRKSRDAKELIFARRTLAHFAVDQDLVFVTTRLAGDDTRFLPFNTGSRGPGQYGGAGNPLLPPDATGYRTSYLWEQVWQPDAWLDLIQRFLHVEDEGLKKGKAPVAKRGDAHRKPLIFPRYHQWHVVWTLTEHAARHGVGGNYLVEHSAGSGKSNSIAWLAHRLSSLHTPEDAELIAPEARAKGLGPNEPVFDKVIVMTDRRVLDKQLQDTIHQFDHVLGVVERIDEDSEQLARALTGQTARIVITTLQKFSFVREKVSALNDRRYAIIVDEAHSSQSGESADAVKKLLGSGDDETDPLTSAAAKRGRHPNLSYFAFTATPKDKTLNLFGTPTGEVNERGKQICKPFHTYSMRQAIEENFILDVLGNYSTYDTYFRLRKAALEAEADGDPTVDARKARSELVRAVKLNPAALDQQAQIIIDHFRGHIRHLLGGRAKAMVVTGNRKHAVRLYQAIRAYVGKREFADCGTLVAFSGTLTLDEIDYTEGKLNGFSERELPAKFAYVKADDPHAVTRDQDEYRILVVADKYQTGFDQPLLAAMYVDKQLEGVAAVQTLSRLNRTHPLKRQEDVFVLDFANDAEKIQKSFQRYYEEANAQPADANLLYLKEHELKGYQLLDDSEIEAFALAQLEVESPQATPAQIEETHVLLNRLTEPARDRYLQVEESDPEAAEGFRKALDQFVRAYSYLAQVAGYPDRDLEALYRYGRYLANRIKPNAGAGIDIGPVDLTHLRIVQSGHQDVSLTPQGAQMLPDFSADGAGGVREDEEVPLSQVIAEINERYGWDLDTGDQIWFGQQVVALAENEAIQQAGLVLDDLDKFGQVFDKHLRRVVGERAEANDTLVKRFFGEDPEFKEVFTQVARKQAYDLIRRPARRETERRLRRTGETSPDAKSEG</sequence>
<dbReference type="RefSeq" id="WP_344971803.1">
    <property type="nucleotide sequence ID" value="NZ_BAAAVI010000019.1"/>
</dbReference>
<dbReference type="Pfam" id="PF22679">
    <property type="entry name" value="T1R_D3-like"/>
    <property type="match status" value="1"/>
</dbReference>
<evidence type="ECO:0000259" key="2">
    <source>
        <dbReference type="PROSITE" id="PS51192"/>
    </source>
</evidence>
<proteinExistence type="predicted"/>
<dbReference type="Pfam" id="PF18766">
    <property type="entry name" value="SWI2_SNF2"/>
    <property type="match status" value="1"/>
</dbReference>